<feature type="region of interest" description="Disordered" evidence="1">
    <location>
        <begin position="396"/>
        <end position="872"/>
    </location>
</feature>
<feature type="compositionally biased region" description="Basic and acidic residues" evidence="1">
    <location>
        <begin position="493"/>
        <end position="514"/>
    </location>
</feature>
<gene>
    <name evidence="2" type="primary">PocGH01_04024800</name>
    <name evidence="2" type="ORF">POCGH01_04024800</name>
</gene>
<name>A0A1D3RDD8_PLAOA</name>
<protein>
    <recommendedName>
        <fullName evidence="4">Transmission-blocking target antigen s230</fullName>
    </recommendedName>
</protein>
<organism evidence="2 3">
    <name type="scientific">Plasmodium ovale</name>
    <name type="common">malaria parasite P. ovale</name>
    <dbReference type="NCBI Taxonomy" id="36330"/>
    <lineage>
        <taxon>Eukaryota</taxon>
        <taxon>Sar</taxon>
        <taxon>Alveolata</taxon>
        <taxon>Apicomplexa</taxon>
        <taxon>Aconoidasida</taxon>
        <taxon>Haemosporida</taxon>
        <taxon>Plasmodiidae</taxon>
        <taxon>Plasmodium</taxon>
        <taxon>Plasmodium (Plasmodium)</taxon>
    </lineage>
</organism>
<feature type="compositionally biased region" description="Basic residues" evidence="1">
    <location>
        <begin position="543"/>
        <end position="556"/>
    </location>
</feature>
<feature type="compositionally biased region" description="Basic and acidic residues" evidence="1">
    <location>
        <begin position="454"/>
        <end position="482"/>
    </location>
</feature>
<feature type="compositionally biased region" description="Basic and acidic residues" evidence="1">
    <location>
        <begin position="523"/>
        <end position="542"/>
    </location>
</feature>
<dbReference type="EMBL" id="LT594585">
    <property type="protein sequence ID" value="SCN43169.1"/>
    <property type="molecule type" value="Genomic_DNA"/>
</dbReference>
<accession>A0A1D3RDD8</accession>
<proteinExistence type="predicted"/>
<keyword evidence="3" id="KW-1185">Reference proteome</keyword>
<dbReference type="Proteomes" id="UP000242942">
    <property type="component" value="Chromosome 4"/>
</dbReference>
<dbReference type="VEuPathDB" id="PlasmoDB:POWCR01_040020400"/>
<evidence type="ECO:0000313" key="2">
    <source>
        <dbReference type="EMBL" id="SCN43169.1"/>
    </source>
</evidence>
<dbReference type="OrthoDB" id="387608at2759"/>
<dbReference type="VEuPathDB" id="PlasmoDB:PocGH01_04024800"/>
<evidence type="ECO:0000256" key="1">
    <source>
        <dbReference type="SAM" id="MobiDB-lite"/>
    </source>
</evidence>
<feature type="compositionally biased region" description="Basic and acidic residues" evidence="1">
    <location>
        <begin position="850"/>
        <end position="869"/>
    </location>
</feature>
<reference evidence="2 3" key="1">
    <citation type="submission" date="2016-06" db="EMBL/GenBank/DDBJ databases">
        <authorList>
            <consortium name="Pathogen Informatics"/>
        </authorList>
    </citation>
    <scope>NUCLEOTIDE SEQUENCE [LARGE SCALE GENOMIC DNA]</scope>
    <source>
        <strain evidence="2">PocGH01</strain>
    </source>
</reference>
<evidence type="ECO:0008006" key="4">
    <source>
        <dbReference type="Google" id="ProtNLM"/>
    </source>
</evidence>
<dbReference type="AlphaFoldDB" id="A0A1D3RDD8"/>
<evidence type="ECO:0000313" key="3">
    <source>
        <dbReference type="Proteomes" id="UP000242942"/>
    </source>
</evidence>
<feature type="compositionally biased region" description="Basic and acidic residues" evidence="1">
    <location>
        <begin position="557"/>
        <end position="820"/>
    </location>
</feature>
<sequence>MERIDEIIQMCDKRIETHEYIKKYYYEKLIILANYENYLEEKFMTYEKKLDDVKRRHVKGKNSQCQYMEDEHIRIEKEKEIQHFNSVVNLKKWDSFNNLKKNKIHKKRKKRRQLIGEEEPAENKSRKCSSLDLDYGDGICNRRSRYNELLRVARRVQLGEAGRIKNGMSSSCNTKNRMRELLLPSKEINTLEDDTYLKMNTSNERNGVDEEMSDKPRYSAVRKAVVSNVFKESDEEVKNTGIIPRFEVTGREQHRDEREDGETHIKVMGTTHAQVNVLRNCSINCEDSVDGTLVKERKRSTSGWSINCEEEDEGSSGKINDVKNDIGEKMGESCLFGIYTKEEEGKCPENEHLLNEKVKETNKEKVGIEPSAEHHGFTELGREEVAVEDETVAAENEEVAEEKGEVAAENEVAEEKGKVVAAENEEVAEEKGEEAAEDEELAKTRIGQNGTFVKNEHGQREKGGNFKGGSKDVTKTTEHGEEMNSAVVTTEGGENKVEKVKKAKGKAGEKKDEEYTTNSNGRKVKEKEKGDKKKAKKGEDKKSRKSKNKAEKKKMSKASDEKEKTGKGDKTNKKDKNGGQKEEQTEEKKGYKQEGKKEGQEDVQMESKKKSKQKGQEVDEMESKKEGQEEVQVESKQKGQEVGEMESKQKGQEVGEMESKQKGQEVDEVESKQKGQKVDEVEIKQKGQEVGEVESKQKGKEVGEMESKQKGQKVDEVEIKQKGQEVGEVESKQKGKEVGEMESKQKGQKVDEVEIKQKGQEVGEVESKQKGKEVGEMESKQKGQKVDEVEIKQKGQEVGEVESKQKGKEVGEMESKQKGQEEDEVESIKGVQEEDEVERIKEGQEEDPMEDKHTDRKEHLDTGQEEGKTGPEVAMRVIAKMRKGVSKGDETHLLNKTTEDIIVHDILSAYSNTLQYSSFLDYLENKKDSK</sequence>